<feature type="coiled-coil region" evidence="1">
    <location>
        <begin position="114"/>
        <end position="148"/>
    </location>
</feature>
<comment type="caution">
    <text evidence="4">The sequence shown here is derived from an EMBL/GenBank/DDBJ whole genome shotgun (WGS) entry which is preliminary data.</text>
</comment>
<keyword evidence="1" id="KW-0175">Coiled coil</keyword>
<proteinExistence type="predicted"/>
<dbReference type="Gene3D" id="2.40.420.20">
    <property type="match status" value="1"/>
</dbReference>
<dbReference type="Pfam" id="PF25917">
    <property type="entry name" value="BSH_RND"/>
    <property type="match status" value="1"/>
</dbReference>
<accession>A0A401G388</accession>
<reference evidence="5" key="1">
    <citation type="submission" date="2017-11" db="EMBL/GenBank/DDBJ databases">
        <authorList>
            <person name="Watanabe M."/>
            <person name="Kojima H."/>
        </authorList>
    </citation>
    <scope>NUCLEOTIDE SEQUENCE [LARGE SCALE GENOMIC DNA]</scope>
    <source>
        <strain evidence="5">Tokyo 01</strain>
    </source>
</reference>
<dbReference type="OrthoDB" id="9783047at2"/>
<protein>
    <submittedName>
        <fullName evidence="4">Efflux RND transporter periplasmic adaptor subun it</fullName>
    </submittedName>
</protein>
<dbReference type="InterPro" id="IPR058625">
    <property type="entry name" value="MdtA-like_BSH"/>
</dbReference>
<organism evidence="4 5">
    <name type="scientific">Desulfonema ishimotonii</name>
    <dbReference type="NCBI Taxonomy" id="45657"/>
    <lineage>
        <taxon>Bacteria</taxon>
        <taxon>Pseudomonadati</taxon>
        <taxon>Thermodesulfobacteriota</taxon>
        <taxon>Desulfobacteria</taxon>
        <taxon>Desulfobacterales</taxon>
        <taxon>Desulfococcaceae</taxon>
        <taxon>Desulfonema</taxon>
    </lineage>
</organism>
<reference evidence="5" key="2">
    <citation type="submission" date="2019-01" db="EMBL/GenBank/DDBJ databases">
        <title>Genome sequence of Desulfonema ishimotonii strain Tokyo 01.</title>
        <authorList>
            <person name="Fukui M."/>
        </authorList>
    </citation>
    <scope>NUCLEOTIDE SEQUENCE [LARGE SCALE GENOMIC DNA]</scope>
    <source>
        <strain evidence="5">Tokyo 01</strain>
    </source>
</reference>
<dbReference type="Gene3D" id="2.40.50.100">
    <property type="match status" value="1"/>
</dbReference>
<dbReference type="RefSeq" id="WP_124330728.1">
    <property type="nucleotide sequence ID" value="NZ_BEXT01000001.1"/>
</dbReference>
<evidence type="ECO:0000313" key="4">
    <source>
        <dbReference type="EMBL" id="GBC63684.1"/>
    </source>
</evidence>
<dbReference type="PANTHER" id="PTHR30469:SF15">
    <property type="entry name" value="HLYD FAMILY OF SECRETION PROTEINS"/>
    <property type="match status" value="1"/>
</dbReference>
<keyword evidence="2" id="KW-0472">Membrane</keyword>
<dbReference type="SUPFAM" id="SSF111369">
    <property type="entry name" value="HlyD-like secretion proteins"/>
    <property type="match status" value="1"/>
</dbReference>
<dbReference type="AlphaFoldDB" id="A0A401G388"/>
<gene>
    <name evidence="4" type="ORF">DENIS_4682</name>
</gene>
<dbReference type="GO" id="GO:1990281">
    <property type="term" value="C:efflux pump complex"/>
    <property type="evidence" value="ECO:0007669"/>
    <property type="project" value="TreeGrafter"/>
</dbReference>
<dbReference type="Gene3D" id="2.40.30.170">
    <property type="match status" value="1"/>
</dbReference>
<dbReference type="Proteomes" id="UP000288096">
    <property type="component" value="Unassembled WGS sequence"/>
</dbReference>
<sequence>MKTERKEILKRTLLIFPVLIAVIGVGAMVRSRKGPEKLPLKETARQVRVITTRATDVVPRAIGYGYVEPGQVWQVVPEVSGKIIEVSPNFKKGSFVKKGDVLVRIDPNTYRLTVRQTEASVGNIQARLTELNRKEKNYQSSLEIEEKLLDLKKKELKRNQRALRSHSISDSTYDQAQMNYQTQLTRAQDIENALRLIPTTRKALEADLEQYRAKLEEARLDLRRTEIIVPFDCRITETSAEIGQYAPAGQSVATADGTATAEINTRIPMGKMAPLLRAVGGKPIRAGSEQTDQLRMDKIKQLFGLKVRVRLKAGSLEADWNADFARGDATIDAQTRTLGMIVVVENPYDQIIVGVRPPLVRNMFCEVEISGRPISQKVVIPRSAFHDGYVYVADSAHRLKRKPVTTDFAQTDFYVVREGLAPDEQLVVSDLIPAIEGMLLAPIEDKALSDRLMAQADGRSDIR</sequence>
<feature type="domain" description="Multidrug resistance protein MdtA-like barrel-sandwich hybrid" evidence="3">
    <location>
        <begin position="74"/>
        <end position="253"/>
    </location>
</feature>
<dbReference type="Gene3D" id="1.10.287.470">
    <property type="entry name" value="Helix hairpin bin"/>
    <property type="match status" value="1"/>
</dbReference>
<evidence type="ECO:0000256" key="2">
    <source>
        <dbReference type="SAM" id="Phobius"/>
    </source>
</evidence>
<keyword evidence="2" id="KW-1133">Transmembrane helix</keyword>
<name>A0A401G388_9BACT</name>
<feature type="coiled-coil region" evidence="1">
    <location>
        <begin position="201"/>
        <end position="228"/>
    </location>
</feature>
<evidence type="ECO:0000256" key="1">
    <source>
        <dbReference type="SAM" id="Coils"/>
    </source>
</evidence>
<keyword evidence="2" id="KW-0812">Transmembrane</keyword>
<dbReference type="PANTHER" id="PTHR30469">
    <property type="entry name" value="MULTIDRUG RESISTANCE PROTEIN MDTA"/>
    <property type="match status" value="1"/>
</dbReference>
<dbReference type="EMBL" id="BEXT01000001">
    <property type="protein sequence ID" value="GBC63684.1"/>
    <property type="molecule type" value="Genomic_DNA"/>
</dbReference>
<dbReference type="GO" id="GO:0015562">
    <property type="term" value="F:efflux transmembrane transporter activity"/>
    <property type="evidence" value="ECO:0007669"/>
    <property type="project" value="TreeGrafter"/>
</dbReference>
<evidence type="ECO:0000313" key="5">
    <source>
        <dbReference type="Proteomes" id="UP000288096"/>
    </source>
</evidence>
<evidence type="ECO:0000259" key="3">
    <source>
        <dbReference type="Pfam" id="PF25917"/>
    </source>
</evidence>
<feature type="transmembrane region" description="Helical" evidence="2">
    <location>
        <begin position="12"/>
        <end position="29"/>
    </location>
</feature>
<keyword evidence="5" id="KW-1185">Reference proteome</keyword>